<feature type="transmembrane region" description="Helical" evidence="6">
    <location>
        <begin position="36"/>
        <end position="54"/>
    </location>
</feature>
<evidence type="ECO:0000313" key="9">
    <source>
        <dbReference type="Proteomes" id="UP000307943"/>
    </source>
</evidence>
<dbReference type="GO" id="GO:0052621">
    <property type="term" value="F:diguanylate cyclase activity"/>
    <property type="evidence" value="ECO:0007669"/>
    <property type="project" value="TreeGrafter"/>
</dbReference>
<feature type="domain" description="GGDEF" evidence="7">
    <location>
        <begin position="225"/>
        <end position="360"/>
    </location>
</feature>
<evidence type="ECO:0000256" key="1">
    <source>
        <dbReference type="ARBA" id="ARBA00004651"/>
    </source>
</evidence>
<dbReference type="OrthoDB" id="9759607at2"/>
<keyword evidence="5 6" id="KW-0472">Membrane</keyword>
<gene>
    <name evidence="8" type="ORF">FE784_19625</name>
</gene>
<organism evidence="8 9">
    <name type="scientific">Paenibacillus hemerocallicola</name>
    <dbReference type="NCBI Taxonomy" id="1172614"/>
    <lineage>
        <taxon>Bacteria</taxon>
        <taxon>Bacillati</taxon>
        <taxon>Bacillota</taxon>
        <taxon>Bacilli</taxon>
        <taxon>Bacillales</taxon>
        <taxon>Paenibacillaceae</taxon>
        <taxon>Paenibacillus</taxon>
    </lineage>
</organism>
<feature type="transmembrane region" description="Helical" evidence="6">
    <location>
        <begin position="101"/>
        <end position="120"/>
    </location>
</feature>
<comment type="subcellular location">
    <subcellularLocation>
        <location evidence="1">Cell membrane</location>
        <topology evidence="1">Multi-pass membrane protein</topology>
    </subcellularLocation>
</comment>
<dbReference type="SUPFAM" id="SSF55073">
    <property type="entry name" value="Nucleotide cyclase"/>
    <property type="match status" value="1"/>
</dbReference>
<dbReference type="PROSITE" id="PS50887">
    <property type="entry name" value="GGDEF"/>
    <property type="match status" value="1"/>
</dbReference>
<dbReference type="SMART" id="SM00267">
    <property type="entry name" value="GGDEF"/>
    <property type="match status" value="1"/>
</dbReference>
<comment type="caution">
    <text evidence="8">The sequence shown here is derived from an EMBL/GenBank/DDBJ whole genome shotgun (WGS) entry which is preliminary data.</text>
</comment>
<reference evidence="8 9" key="1">
    <citation type="submission" date="2019-05" db="EMBL/GenBank/DDBJ databases">
        <title>We sequenced the genome of Paenibacillus hemerocallicola KCTC 33185 for further insight into its adaptation and study the phylogeny of Paenibacillus.</title>
        <authorList>
            <person name="Narsing Rao M.P."/>
        </authorList>
    </citation>
    <scope>NUCLEOTIDE SEQUENCE [LARGE SCALE GENOMIC DNA]</scope>
    <source>
        <strain evidence="8 9">KCTC 33185</strain>
    </source>
</reference>
<name>A0A5C4T729_9BACL</name>
<dbReference type="GO" id="GO:0005886">
    <property type="term" value="C:plasma membrane"/>
    <property type="evidence" value="ECO:0007669"/>
    <property type="project" value="UniProtKB-SubCell"/>
</dbReference>
<evidence type="ECO:0000256" key="2">
    <source>
        <dbReference type="ARBA" id="ARBA00022475"/>
    </source>
</evidence>
<dbReference type="InterPro" id="IPR050469">
    <property type="entry name" value="Diguanylate_Cyclase"/>
</dbReference>
<dbReference type="InterPro" id="IPR029787">
    <property type="entry name" value="Nucleotide_cyclase"/>
</dbReference>
<evidence type="ECO:0000256" key="4">
    <source>
        <dbReference type="ARBA" id="ARBA00022989"/>
    </source>
</evidence>
<dbReference type="PANTHER" id="PTHR45138">
    <property type="entry name" value="REGULATORY COMPONENTS OF SENSORY TRANSDUCTION SYSTEM"/>
    <property type="match status" value="1"/>
</dbReference>
<proteinExistence type="predicted"/>
<dbReference type="Gene3D" id="3.30.70.270">
    <property type="match status" value="1"/>
</dbReference>
<evidence type="ECO:0000259" key="7">
    <source>
        <dbReference type="PROSITE" id="PS50887"/>
    </source>
</evidence>
<protein>
    <submittedName>
        <fullName evidence="8">Diguanylate cyclase</fullName>
    </submittedName>
</protein>
<evidence type="ECO:0000256" key="6">
    <source>
        <dbReference type="SAM" id="Phobius"/>
    </source>
</evidence>
<dbReference type="GO" id="GO:0000155">
    <property type="term" value="F:phosphorelay sensor kinase activity"/>
    <property type="evidence" value="ECO:0007669"/>
    <property type="project" value="InterPro"/>
</dbReference>
<dbReference type="Pfam" id="PF00990">
    <property type="entry name" value="GGDEF"/>
    <property type="match status" value="1"/>
</dbReference>
<dbReference type="Gene3D" id="1.10.1760.20">
    <property type="match status" value="1"/>
</dbReference>
<dbReference type="CDD" id="cd01949">
    <property type="entry name" value="GGDEF"/>
    <property type="match status" value="1"/>
</dbReference>
<evidence type="ECO:0000313" key="8">
    <source>
        <dbReference type="EMBL" id="TNJ64655.1"/>
    </source>
</evidence>
<dbReference type="InterPro" id="IPR011620">
    <property type="entry name" value="Sig_transdc_His_kinase_LytS_TM"/>
</dbReference>
<keyword evidence="4 6" id="KW-1133">Transmembrane helix</keyword>
<evidence type="ECO:0000256" key="5">
    <source>
        <dbReference type="ARBA" id="ARBA00023136"/>
    </source>
</evidence>
<dbReference type="GO" id="GO:1902201">
    <property type="term" value="P:negative regulation of bacterial-type flagellum-dependent cell motility"/>
    <property type="evidence" value="ECO:0007669"/>
    <property type="project" value="TreeGrafter"/>
</dbReference>
<keyword evidence="3 6" id="KW-0812">Transmembrane</keyword>
<dbReference type="PANTHER" id="PTHR45138:SF9">
    <property type="entry name" value="DIGUANYLATE CYCLASE DGCM-RELATED"/>
    <property type="match status" value="1"/>
</dbReference>
<feature type="transmembrane region" description="Helical" evidence="6">
    <location>
        <begin position="132"/>
        <end position="154"/>
    </location>
</feature>
<dbReference type="Proteomes" id="UP000307943">
    <property type="component" value="Unassembled WGS sequence"/>
</dbReference>
<dbReference type="AlphaFoldDB" id="A0A5C4T729"/>
<dbReference type="Pfam" id="PF07694">
    <property type="entry name" value="5TM-5TMR_LYT"/>
    <property type="match status" value="1"/>
</dbReference>
<dbReference type="GO" id="GO:0071555">
    <property type="term" value="P:cell wall organization"/>
    <property type="evidence" value="ECO:0007669"/>
    <property type="project" value="InterPro"/>
</dbReference>
<dbReference type="EMBL" id="VDCQ01000027">
    <property type="protein sequence ID" value="TNJ64655.1"/>
    <property type="molecule type" value="Genomic_DNA"/>
</dbReference>
<dbReference type="InterPro" id="IPR000160">
    <property type="entry name" value="GGDEF_dom"/>
</dbReference>
<sequence length="368" mass="41134">MNEYLIPVTTSCTLVTLSYIALKLQSRVTGGANEMVLVPLFTGLASILMMLLPIPTDSIPQDLRYIPIIMAGLRLGLPVALLSAVPPAAFELLWLNQPYMLYELLHGLLFPALISSLVHHKEYRSGFEPIRVTDGLVIAFLLFSVKAAAGYFIMPAPWSAYLQMNVYMFAITSLCLLVLIAMHNDENKSWLRKRQLELEANQDRLTGLPNIRSFLDIADSTLKKRRISILMIDIDNFKNFNDTLGHLQGDHLLREAGRLLRTTIGEKDYIARYGGEEFIVMCDSVDRNLLAFLAHKLCNTVAAHPFAGREIQPGKAVSVSIGITIALLPGDDLYRLMAEADQALYDSKRSGKNRYSFYEHADNTLALS</sequence>
<feature type="transmembrane region" description="Helical" evidence="6">
    <location>
        <begin position="166"/>
        <end position="184"/>
    </location>
</feature>
<keyword evidence="9" id="KW-1185">Reference proteome</keyword>
<evidence type="ECO:0000256" key="3">
    <source>
        <dbReference type="ARBA" id="ARBA00022692"/>
    </source>
</evidence>
<accession>A0A5C4T729</accession>
<keyword evidence="2" id="KW-1003">Cell membrane</keyword>
<dbReference type="RefSeq" id="WP_139603916.1">
    <property type="nucleotide sequence ID" value="NZ_VDCQ01000027.1"/>
</dbReference>
<dbReference type="InterPro" id="IPR043128">
    <property type="entry name" value="Rev_trsase/Diguanyl_cyclase"/>
</dbReference>
<dbReference type="GO" id="GO:0043709">
    <property type="term" value="P:cell adhesion involved in single-species biofilm formation"/>
    <property type="evidence" value="ECO:0007669"/>
    <property type="project" value="TreeGrafter"/>
</dbReference>
<dbReference type="NCBIfam" id="TIGR00254">
    <property type="entry name" value="GGDEF"/>
    <property type="match status" value="1"/>
</dbReference>